<organism evidence="1 2">
    <name type="scientific">Panicum virgatum</name>
    <name type="common">Blackwell switchgrass</name>
    <dbReference type="NCBI Taxonomy" id="38727"/>
    <lineage>
        <taxon>Eukaryota</taxon>
        <taxon>Viridiplantae</taxon>
        <taxon>Streptophyta</taxon>
        <taxon>Embryophyta</taxon>
        <taxon>Tracheophyta</taxon>
        <taxon>Spermatophyta</taxon>
        <taxon>Magnoliopsida</taxon>
        <taxon>Liliopsida</taxon>
        <taxon>Poales</taxon>
        <taxon>Poaceae</taxon>
        <taxon>PACMAD clade</taxon>
        <taxon>Panicoideae</taxon>
        <taxon>Panicodae</taxon>
        <taxon>Paniceae</taxon>
        <taxon>Panicinae</taxon>
        <taxon>Panicum</taxon>
        <taxon>Panicum sect. Hiantes</taxon>
    </lineage>
</organism>
<dbReference type="EMBL" id="CM029037">
    <property type="protein sequence ID" value="KAG2658042.1"/>
    <property type="molecule type" value="Genomic_DNA"/>
</dbReference>
<name>A0A8T0X906_PANVG</name>
<proteinExistence type="predicted"/>
<evidence type="ECO:0000313" key="1">
    <source>
        <dbReference type="EMBL" id="KAG2658042.1"/>
    </source>
</evidence>
<sequence>MLSSSECRRRRDQGNRALSIYDVPTVLVHQRSTKCDARGSPRLASSCASVVARDARSWASCYAPHGSTTCTAELICRAAHGTRQSLEHTRQKFCQVPPSA</sequence>
<dbReference type="Proteomes" id="UP000823388">
    <property type="component" value="Chromosome 1K"/>
</dbReference>
<keyword evidence="2" id="KW-1185">Reference proteome</keyword>
<comment type="caution">
    <text evidence="1">The sequence shown here is derived from an EMBL/GenBank/DDBJ whole genome shotgun (WGS) entry which is preliminary data.</text>
</comment>
<dbReference type="AlphaFoldDB" id="A0A8T0X906"/>
<gene>
    <name evidence="1" type="ORF">PVAP13_1KG167715</name>
</gene>
<accession>A0A8T0X906</accession>
<protein>
    <submittedName>
        <fullName evidence="1">Uncharacterized protein</fullName>
    </submittedName>
</protein>
<reference evidence="1" key="1">
    <citation type="submission" date="2020-05" db="EMBL/GenBank/DDBJ databases">
        <title>WGS assembly of Panicum virgatum.</title>
        <authorList>
            <person name="Lovell J.T."/>
            <person name="Jenkins J."/>
            <person name="Shu S."/>
            <person name="Juenger T.E."/>
            <person name="Schmutz J."/>
        </authorList>
    </citation>
    <scope>NUCLEOTIDE SEQUENCE</scope>
    <source>
        <strain evidence="1">AP13</strain>
    </source>
</reference>
<evidence type="ECO:0000313" key="2">
    <source>
        <dbReference type="Proteomes" id="UP000823388"/>
    </source>
</evidence>